<proteinExistence type="predicted"/>
<reference evidence="1 2" key="1">
    <citation type="submission" date="2014-09" db="EMBL/GenBank/DDBJ databases">
        <title>Genome sequencing of Methyloceanibacter caenitepidi Gela4.</title>
        <authorList>
            <person name="Takeuchi M."/>
            <person name="Susumu S."/>
            <person name="Kamagata Y."/>
            <person name="Oshima K."/>
            <person name="Hattori M."/>
            <person name="Iwasaki W."/>
        </authorList>
    </citation>
    <scope>NUCLEOTIDE SEQUENCE [LARGE SCALE GENOMIC DNA]</scope>
    <source>
        <strain evidence="1 2">Gela4</strain>
    </source>
</reference>
<evidence type="ECO:0000313" key="1">
    <source>
        <dbReference type="EMBL" id="BAQ18091.1"/>
    </source>
</evidence>
<sequence>MCRKERSRYKETLDQLISAPIDTTNVVPTKIINTFVC</sequence>
<dbReference type="KEGG" id="mcg:GL4_2657"/>
<protein>
    <submittedName>
        <fullName evidence="1">Uncharacterized protein</fullName>
    </submittedName>
</protein>
<dbReference type="Proteomes" id="UP000031643">
    <property type="component" value="Chromosome"/>
</dbReference>
<name>A0A0A8K5M1_9HYPH</name>
<dbReference type="AlphaFoldDB" id="A0A0A8K5M1"/>
<evidence type="ECO:0000313" key="2">
    <source>
        <dbReference type="Proteomes" id="UP000031643"/>
    </source>
</evidence>
<dbReference type="EMBL" id="AP014648">
    <property type="protein sequence ID" value="BAQ18091.1"/>
    <property type="molecule type" value="Genomic_DNA"/>
</dbReference>
<dbReference type="STRING" id="1384459.GL4_2657"/>
<organism evidence="1 2">
    <name type="scientific">Methyloceanibacter caenitepidi</name>
    <dbReference type="NCBI Taxonomy" id="1384459"/>
    <lineage>
        <taxon>Bacteria</taxon>
        <taxon>Pseudomonadati</taxon>
        <taxon>Pseudomonadota</taxon>
        <taxon>Alphaproteobacteria</taxon>
        <taxon>Hyphomicrobiales</taxon>
        <taxon>Hyphomicrobiaceae</taxon>
        <taxon>Methyloceanibacter</taxon>
    </lineage>
</organism>
<accession>A0A0A8K5M1</accession>
<keyword evidence="2" id="KW-1185">Reference proteome</keyword>
<dbReference type="HOGENOM" id="CLU_3345769_0_0_5"/>
<gene>
    <name evidence="1" type="ORF">GL4_2657</name>
</gene>